<name>M0LF77_NATLA</name>
<evidence type="ECO:0000256" key="1">
    <source>
        <dbReference type="SAM" id="MobiDB-lite"/>
    </source>
</evidence>
<sequence length="397" mass="45606">MRAEPHSPDPADIVSLRSTGIRGPASVAGSIGQVFPHPRVRPGVDDSDAYSTEFGFELRTCRWAEREWPPGADDDTPVIVARQLGTERRRWDTIVLECDPDALRKRARFGRKRLDSDLLHAVRNAPAEWTYYRDALPHPGYPWRYVREAIHRADDRGILETRKDGNRIQVRRKWPYPDWCERIVAVENKPDLDRSAARRLRPQLEFDVAMALADEVWVATQRTGERVEPILLEDLPVEAGVLAFDPDTLSADVAWHPRTLAVEKPGTRILERPNAAGERDGSAARFEYADPEWKRERRLAIAERAYERGWRSFVDTMRPDCRQFRLREVDGQLLPYCDAKDRQPTAAECSGSCSSYEPEPPTWRTKGWPIEGGPGKRFKALLADRRRRRRPGLETEE</sequence>
<dbReference type="eggNOG" id="arCOG03105">
    <property type="taxonomic scope" value="Archaea"/>
</dbReference>
<dbReference type="AlphaFoldDB" id="M0LF77"/>
<reference evidence="2 3" key="1">
    <citation type="journal article" date="2014" name="PLoS Genet.">
        <title>Phylogenetically driven sequencing of extremely halophilic archaea reveals strategies for static and dynamic osmo-response.</title>
        <authorList>
            <person name="Becker E.A."/>
            <person name="Seitzer P.M."/>
            <person name="Tritt A."/>
            <person name="Larsen D."/>
            <person name="Krusor M."/>
            <person name="Yao A.I."/>
            <person name="Wu D."/>
            <person name="Madern D."/>
            <person name="Eisen J.A."/>
            <person name="Darling A.E."/>
            <person name="Facciotti M.T."/>
        </authorList>
    </citation>
    <scope>NUCLEOTIDE SEQUENCE [LARGE SCALE GENOMIC DNA]</scope>
    <source>
        <strain evidence="2 3">AJ5</strain>
    </source>
</reference>
<evidence type="ECO:0000313" key="2">
    <source>
        <dbReference type="EMBL" id="EMA31758.1"/>
    </source>
</evidence>
<dbReference type="Pfam" id="PF19100">
    <property type="entry name" value="DUF5787"/>
    <property type="match status" value="1"/>
</dbReference>
<dbReference type="InParanoid" id="M0LF77"/>
<feature type="region of interest" description="Disordered" evidence="1">
    <location>
        <begin position="350"/>
        <end position="373"/>
    </location>
</feature>
<evidence type="ECO:0000313" key="3">
    <source>
        <dbReference type="Proteomes" id="UP000011555"/>
    </source>
</evidence>
<accession>M0LF77</accession>
<keyword evidence="3" id="KW-1185">Reference proteome</keyword>
<dbReference type="GeneID" id="30919703"/>
<proteinExistence type="predicted"/>
<comment type="caution">
    <text evidence="2">The sequence shown here is derived from an EMBL/GenBank/DDBJ whole genome shotgun (WGS) entry which is preliminary data.</text>
</comment>
<dbReference type="STRING" id="358396.CHINAEXTREME_01225"/>
<organism evidence="2 3">
    <name type="scientific">Natronobacterium lacisalsi AJ5</name>
    <dbReference type="NCBI Taxonomy" id="358396"/>
    <lineage>
        <taxon>Archaea</taxon>
        <taxon>Methanobacteriati</taxon>
        <taxon>Methanobacteriota</taxon>
        <taxon>Stenosarchaea group</taxon>
        <taxon>Halobacteria</taxon>
        <taxon>Halobacteriales</taxon>
        <taxon>Natrialbaceae</taxon>
        <taxon>Natronobacterium</taxon>
    </lineage>
</organism>
<dbReference type="InterPro" id="IPR043901">
    <property type="entry name" value="DUF5787"/>
</dbReference>
<dbReference type="EMBL" id="AOLZ01000043">
    <property type="protein sequence ID" value="EMA31758.1"/>
    <property type="molecule type" value="Genomic_DNA"/>
</dbReference>
<gene>
    <name evidence="2" type="ORF">C445_13125</name>
</gene>
<dbReference type="RefSeq" id="WP_007142335.1">
    <property type="nucleotide sequence ID" value="NZ_AOLZ01000043.1"/>
</dbReference>
<dbReference type="Proteomes" id="UP000011555">
    <property type="component" value="Unassembled WGS sequence"/>
</dbReference>
<protein>
    <submittedName>
        <fullName evidence="2">Uncharacterized protein</fullName>
    </submittedName>
</protein>
<dbReference type="PATRIC" id="fig|358396.7.peg.2671"/>